<comment type="caution">
    <text evidence="6">The sequence shown here is derived from an EMBL/GenBank/DDBJ whole genome shotgun (WGS) entry which is preliminary data.</text>
</comment>
<keyword evidence="2 4" id="KW-0808">Transferase</keyword>
<evidence type="ECO:0000259" key="5">
    <source>
        <dbReference type="Pfam" id="PF00294"/>
    </source>
</evidence>
<dbReference type="RefSeq" id="WP_099788519.1">
    <property type="nucleotide sequence ID" value="NZ_JBHLYV010000032.1"/>
</dbReference>
<accession>A0A2G8TG47</accession>
<name>A0A2G8TG47_9BURK</name>
<proteinExistence type="inferred from homology"/>
<dbReference type="PANTHER" id="PTHR10584:SF166">
    <property type="entry name" value="RIBOKINASE"/>
    <property type="match status" value="1"/>
</dbReference>
<evidence type="ECO:0000313" key="6">
    <source>
        <dbReference type="EMBL" id="PIL45015.1"/>
    </source>
</evidence>
<dbReference type="PRINTS" id="PR00990">
    <property type="entry name" value="RIBOKINASE"/>
</dbReference>
<organism evidence="6 7">
    <name type="scientific">Massilia eurypsychrophila</name>
    <dbReference type="NCBI Taxonomy" id="1485217"/>
    <lineage>
        <taxon>Bacteria</taxon>
        <taxon>Pseudomonadati</taxon>
        <taxon>Pseudomonadota</taxon>
        <taxon>Betaproteobacteria</taxon>
        <taxon>Burkholderiales</taxon>
        <taxon>Oxalobacteraceae</taxon>
        <taxon>Telluria group</taxon>
        <taxon>Massilia</taxon>
    </lineage>
</organism>
<dbReference type="InterPro" id="IPR011611">
    <property type="entry name" value="PfkB_dom"/>
</dbReference>
<dbReference type="GO" id="GO:0005829">
    <property type="term" value="C:cytosol"/>
    <property type="evidence" value="ECO:0007669"/>
    <property type="project" value="TreeGrafter"/>
</dbReference>
<dbReference type="PANTHER" id="PTHR10584">
    <property type="entry name" value="SUGAR KINASE"/>
    <property type="match status" value="1"/>
</dbReference>
<dbReference type="SUPFAM" id="SSF53613">
    <property type="entry name" value="Ribokinase-like"/>
    <property type="match status" value="1"/>
</dbReference>
<keyword evidence="7" id="KW-1185">Reference proteome</keyword>
<dbReference type="InterPro" id="IPR002139">
    <property type="entry name" value="Ribo/fructo_kinase"/>
</dbReference>
<dbReference type="Gene3D" id="3.40.1190.20">
    <property type="match status" value="1"/>
</dbReference>
<reference evidence="6 7" key="1">
    <citation type="submission" date="2017-10" db="EMBL/GenBank/DDBJ databases">
        <title>Massilia psychrophilum sp. nov., a novel purple-pigmented bacterium isolated from Tianshan glacier, Xinjiang Municipality, China.</title>
        <authorList>
            <person name="Wang H."/>
        </authorList>
    </citation>
    <scope>NUCLEOTIDE SEQUENCE [LARGE SCALE GENOMIC DNA]</scope>
    <source>
        <strain evidence="6 7">JCM 30074</strain>
    </source>
</reference>
<dbReference type="InterPro" id="IPR002173">
    <property type="entry name" value="Carboh/pur_kinase_PfkB_CS"/>
</dbReference>
<sequence length="292" mass="30030">MSELLVAGMCYLDVLVPRTAPPPPGEELFVDAIRLSFGGAANSASVAAALGLQVTLCAPVGCGIADLALRALAERLGIALDALPSSDDPAISLVFADARERTFVSAADFSALERLQHLPEAPWIHVPGLEEASRLAGPLARARAAGSRVAVSGSWQPGRLAQLARQPEVLWDLLVLNEKEAEAACGDVAQAPRMLAACARSVVVTLGAAGAFGVVDGAPVRVGAQAVEVLDPTGAGDAFCAALLAALMRGLAPAAALRFGVCAASHLLQQAGGLLQDPLRIAALRKEIPWKY</sequence>
<evidence type="ECO:0000256" key="3">
    <source>
        <dbReference type="ARBA" id="ARBA00022777"/>
    </source>
</evidence>
<dbReference type="GO" id="GO:0016301">
    <property type="term" value="F:kinase activity"/>
    <property type="evidence" value="ECO:0007669"/>
    <property type="project" value="UniProtKB-KW"/>
</dbReference>
<dbReference type="OrthoDB" id="8776786at2"/>
<dbReference type="Pfam" id="PF00294">
    <property type="entry name" value="PfkB"/>
    <property type="match status" value="1"/>
</dbReference>
<feature type="domain" description="Carbohydrate kinase PfkB" evidence="5">
    <location>
        <begin position="29"/>
        <end position="273"/>
    </location>
</feature>
<keyword evidence="3 4" id="KW-0418">Kinase</keyword>
<evidence type="ECO:0000256" key="4">
    <source>
        <dbReference type="RuleBase" id="RU003704"/>
    </source>
</evidence>
<protein>
    <submittedName>
        <fullName evidence="6">Carbohydrate kinase family protein</fullName>
    </submittedName>
</protein>
<comment type="similarity">
    <text evidence="1 4">Belongs to the carbohydrate kinase PfkB family.</text>
</comment>
<evidence type="ECO:0000256" key="2">
    <source>
        <dbReference type="ARBA" id="ARBA00022679"/>
    </source>
</evidence>
<evidence type="ECO:0000313" key="7">
    <source>
        <dbReference type="Proteomes" id="UP000230390"/>
    </source>
</evidence>
<gene>
    <name evidence="6" type="ORF">CR105_11145</name>
</gene>
<dbReference type="EMBL" id="PDOC01000005">
    <property type="protein sequence ID" value="PIL45015.1"/>
    <property type="molecule type" value="Genomic_DNA"/>
</dbReference>
<dbReference type="InterPro" id="IPR029056">
    <property type="entry name" value="Ribokinase-like"/>
</dbReference>
<dbReference type="AlphaFoldDB" id="A0A2G8TG47"/>
<dbReference type="GO" id="GO:0006796">
    <property type="term" value="P:phosphate-containing compound metabolic process"/>
    <property type="evidence" value="ECO:0007669"/>
    <property type="project" value="UniProtKB-ARBA"/>
</dbReference>
<evidence type="ECO:0000256" key="1">
    <source>
        <dbReference type="ARBA" id="ARBA00010688"/>
    </source>
</evidence>
<dbReference type="PROSITE" id="PS00584">
    <property type="entry name" value="PFKB_KINASES_2"/>
    <property type="match status" value="1"/>
</dbReference>
<dbReference type="Proteomes" id="UP000230390">
    <property type="component" value="Unassembled WGS sequence"/>
</dbReference>